<accession>A0A1F5YTI1</accession>
<name>A0A1F5YTI1_9BACT</name>
<sequence length="158" mass="18583">MYRYFRKLILLGLLLLVYVAISFWVPYSKLWLMQDLMQTQARLFFASQSGKDIQDFLIKKAEALDVPLKREEIKVETINGEIIYFELQLNVPLDILFYHTSLHFEPKIFGLIRGFDLDKNAASGNLEDLSSLAELSDSTKNYLRNKTLRNYFEEFFAH</sequence>
<comment type="caution">
    <text evidence="1">The sequence shown here is derived from an EMBL/GenBank/DDBJ whole genome shotgun (WGS) entry which is preliminary data.</text>
</comment>
<reference evidence="1 2" key="1">
    <citation type="journal article" date="2016" name="Nat. Commun.">
        <title>Thousands of microbial genomes shed light on interconnected biogeochemical processes in an aquifer system.</title>
        <authorList>
            <person name="Anantharaman K."/>
            <person name="Brown C.T."/>
            <person name="Hug L.A."/>
            <person name="Sharon I."/>
            <person name="Castelle C.J."/>
            <person name="Probst A.J."/>
            <person name="Thomas B.C."/>
            <person name="Singh A."/>
            <person name="Wilkins M.J."/>
            <person name="Karaoz U."/>
            <person name="Brodie E.L."/>
            <person name="Williams K.H."/>
            <person name="Hubbard S.S."/>
            <person name="Banfield J.F."/>
        </authorList>
    </citation>
    <scope>NUCLEOTIDE SEQUENCE [LARGE SCALE GENOMIC DNA]</scope>
</reference>
<evidence type="ECO:0000313" key="2">
    <source>
        <dbReference type="Proteomes" id="UP000179129"/>
    </source>
</evidence>
<dbReference type="EMBL" id="MFIX01000140">
    <property type="protein sequence ID" value="OGG03511.1"/>
    <property type="molecule type" value="Genomic_DNA"/>
</dbReference>
<dbReference type="AlphaFoldDB" id="A0A1F5YTI1"/>
<protein>
    <submittedName>
        <fullName evidence="1">Uncharacterized protein</fullName>
    </submittedName>
</protein>
<dbReference type="Proteomes" id="UP000179129">
    <property type="component" value="Unassembled WGS sequence"/>
</dbReference>
<evidence type="ECO:0000313" key="1">
    <source>
        <dbReference type="EMBL" id="OGG03511.1"/>
    </source>
</evidence>
<proteinExistence type="predicted"/>
<gene>
    <name evidence="1" type="ORF">A3F83_09145</name>
</gene>
<organism evidence="1 2">
    <name type="scientific">Candidatus Glassbacteria bacterium RIFCSPLOWO2_12_FULL_58_11</name>
    <dbReference type="NCBI Taxonomy" id="1817867"/>
    <lineage>
        <taxon>Bacteria</taxon>
        <taxon>Candidatus Glassiibacteriota</taxon>
    </lineage>
</organism>